<dbReference type="AlphaFoldDB" id="A0A4V5NXA5"/>
<evidence type="ECO:0000313" key="1">
    <source>
        <dbReference type="EMBL" id="TKB97163.1"/>
    </source>
</evidence>
<comment type="caution">
    <text evidence="1">The sequence shown here is derived from an EMBL/GenBank/DDBJ whole genome shotgun (WGS) entry which is preliminary data.</text>
</comment>
<dbReference type="Proteomes" id="UP000310477">
    <property type="component" value="Unassembled WGS sequence"/>
</dbReference>
<dbReference type="EMBL" id="SWBO01000014">
    <property type="protein sequence ID" value="TKB97163.1"/>
    <property type="molecule type" value="Genomic_DNA"/>
</dbReference>
<reference evidence="1 2" key="1">
    <citation type="submission" date="2019-04" db="EMBL/GenBank/DDBJ databases">
        <title>Pedobacter sp. AR-2-6 sp. nov., isolated from Arctic soil.</title>
        <authorList>
            <person name="Dahal R.H."/>
            <person name="Kim D.-U."/>
        </authorList>
    </citation>
    <scope>NUCLEOTIDE SEQUENCE [LARGE SCALE GENOMIC DNA]</scope>
    <source>
        <strain evidence="1 2">AR-2-6</strain>
    </source>
</reference>
<gene>
    <name evidence="1" type="ORF">FA045_17415</name>
</gene>
<dbReference type="RefSeq" id="WP_136878362.1">
    <property type="nucleotide sequence ID" value="NZ_SWBO01000014.1"/>
</dbReference>
<organism evidence="1 2">
    <name type="scientific">Pedobacter cryotolerans</name>
    <dbReference type="NCBI Taxonomy" id="2571270"/>
    <lineage>
        <taxon>Bacteria</taxon>
        <taxon>Pseudomonadati</taxon>
        <taxon>Bacteroidota</taxon>
        <taxon>Sphingobacteriia</taxon>
        <taxon>Sphingobacteriales</taxon>
        <taxon>Sphingobacteriaceae</taxon>
        <taxon>Pedobacter</taxon>
    </lineage>
</organism>
<name>A0A4V5NXA5_9SPHI</name>
<sequence>MGLFRTALIGAALYGAYKYVTKPNELTGRTMVDDLKEKAPEWIEKAKGYKEDLEAKYMTDDLPR</sequence>
<proteinExistence type="predicted"/>
<dbReference type="OrthoDB" id="798795at2"/>
<keyword evidence="2" id="KW-1185">Reference proteome</keyword>
<accession>A0A4V5NXA5</accession>
<protein>
    <submittedName>
        <fullName evidence="1">YtxH domain-containing protein</fullName>
    </submittedName>
</protein>
<evidence type="ECO:0000313" key="2">
    <source>
        <dbReference type="Proteomes" id="UP000310477"/>
    </source>
</evidence>